<evidence type="ECO:0000313" key="1">
    <source>
        <dbReference type="EMBL" id="RMZ98767.1"/>
    </source>
</evidence>
<accession>A0A3M7PJA2</accession>
<name>A0A3M7PJA2_BRAPC</name>
<proteinExistence type="predicted"/>
<sequence>MFKILKLQW</sequence>
<organism evidence="1 2">
    <name type="scientific">Brachionus plicatilis</name>
    <name type="common">Marine rotifer</name>
    <name type="synonym">Brachionus muelleri</name>
    <dbReference type="NCBI Taxonomy" id="10195"/>
    <lineage>
        <taxon>Eukaryota</taxon>
        <taxon>Metazoa</taxon>
        <taxon>Spiralia</taxon>
        <taxon>Gnathifera</taxon>
        <taxon>Rotifera</taxon>
        <taxon>Eurotatoria</taxon>
        <taxon>Monogononta</taxon>
        <taxon>Pseudotrocha</taxon>
        <taxon>Ploima</taxon>
        <taxon>Brachionidae</taxon>
        <taxon>Brachionus</taxon>
    </lineage>
</organism>
<keyword evidence="2" id="KW-1185">Reference proteome</keyword>
<gene>
    <name evidence="1" type="ORF">BpHYR1_007721</name>
</gene>
<dbReference type="EMBL" id="REGN01010574">
    <property type="protein sequence ID" value="RMZ98767.1"/>
    <property type="molecule type" value="Genomic_DNA"/>
</dbReference>
<dbReference type="Proteomes" id="UP000276133">
    <property type="component" value="Unassembled WGS sequence"/>
</dbReference>
<comment type="caution">
    <text evidence="1">The sequence shown here is derived from an EMBL/GenBank/DDBJ whole genome shotgun (WGS) entry which is preliminary data.</text>
</comment>
<evidence type="ECO:0000313" key="2">
    <source>
        <dbReference type="Proteomes" id="UP000276133"/>
    </source>
</evidence>
<protein>
    <submittedName>
        <fullName evidence="1">Uncharacterized protein</fullName>
    </submittedName>
</protein>
<reference evidence="1 2" key="1">
    <citation type="journal article" date="2018" name="Sci. Rep.">
        <title>Genomic signatures of local adaptation to the degree of environmental predictability in rotifers.</title>
        <authorList>
            <person name="Franch-Gras L."/>
            <person name="Hahn C."/>
            <person name="Garcia-Roger E.M."/>
            <person name="Carmona M.J."/>
            <person name="Serra M."/>
            <person name="Gomez A."/>
        </authorList>
    </citation>
    <scope>NUCLEOTIDE SEQUENCE [LARGE SCALE GENOMIC DNA]</scope>
    <source>
        <strain evidence="1">HYR1</strain>
    </source>
</reference>